<dbReference type="InterPro" id="IPR037151">
    <property type="entry name" value="AlkB-like_sf"/>
</dbReference>
<dbReference type="GO" id="GO:0051213">
    <property type="term" value="F:dioxygenase activity"/>
    <property type="evidence" value="ECO:0007669"/>
    <property type="project" value="InterPro"/>
</dbReference>
<feature type="compositionally biased region" description="Basic and acidic residues" evidence="2">
    <location>
        <begin position="324"/>
        <end position="349"/>
    </location>
</feature>
<dbReference type="SUPFAM" id="SSF52499">
    <property type="entry name" value="Isochorismatase-like hydrolases"/>
    <property type="match status" value="1"/>
</dbReference>
<dbReference type="Gene3D" id="3.40.50.850">
    <property type="entry name" value="Isochorismatase-like"/>
    <property type="match status" value="1"/>
</dbReference>
<evidence type="ECO:0000313" key="6">
    <source>
        <dbReference type="Proteomes" id="UP000887226"/>
    </source>
</evidence>
<dbReference type="InterPro" id="IPR032854">
    <property type="entry name" value="ALKBH3"/>
</dbReference>
<dbReference type="PROSITE" id="PS51471">
    <property type="entry name" value="FE2OG_OXY"/>
    <property type="match status" value="1"/>
</dbReference>
<feature type="domain" description="Fe2OG dioxygenase" evidence="4">
    <location>
        <begin position="524"/>
        <end position="645"/>
    </location>
</feature>
<dbReference type="InterPro" id="IPR000868">
    <property type="entry name" value="Isochorismatase-like_dom"/>
</dbReference>
<name>A0A9P7Z865_9HELO</name>
<dbReference type="Pfam" id="PF00857">
    <property type="entry name" value="Isochorismatase"/>
    <property type="match status" value="1"/>
</dbReference>
<dbReference type="Pfam" id="PF13532">
    <property type="entry name" value="2OG-FeII_Oxy_2"/>
    <property type="match status" value="1"/>
</dbReference>
<evidence type="ECO:0008006" key="7">
    <source>
        <dbReference type="Google" id="ProtNLM"/>
    </source>
</evidence>
<dbReference type="InterPro" id="IPR005123">
    <property type="entry name" value="Oxoglu/Fe-dep_dioxygenase_dom"/>
</dbReference>
<gene>
    <name evidence="5" type="ORF">BJ878DRAFT_247342</name>
</gene>
<evidence type="ECO:0000259" key="3">
    <source>
        <dbReference type="PROSITE" id="PS50404"/>
    </source>
</evidence>
<dbReference type="Gene3D" id="1.20.1050.10">
    <property type="match status" value="1"/>
</dbReference>
<dbReference type="InterPro" id="IPR027450">
    <property type="entry name" value="AlkB-like"/>
</dbReference>
<dbReference type="PANTHER" id="PTHR31212:SF5">
    <property type="entry name" value="ISOCHORISMATASE FAMILY PROTEIN FAMILY (AFU_ORTHOLOGUE AFUA_3G14500)"/>
    <property type="match status" value="1"/>
</dbReference>
<dbReference type="Pfam" id="PF14497">
    <property type="entry name" value="GST_C_3"/>
    <property type="match status" value="1"/>
</dbReference>
<dbReference type="Proteomes" id="UP000887226">
    <property type="component" value="Unassembled WGS sequence"/>
</dbReference>
<dbReference type="OrthoDB" id="445341at2759"/>
<protein>
    <recommendedName>
        <fullName evidence="7">Fe2OG dioxygenase domain-containing protein</fullName>
    </recommendedName>
</protein>
<evidence type="ECO:0000256" key="1">
    <source>
        <dbReference type="ARBA" id="ARBA00006336"/>
    </source>
</evidence>
<feature type="compositionally biased region" description="Low complexity" evidence="2">
    <location>
        <begin position="300"/>
        <end position="309"/>
    </location>
</feature>
<keyword evidence="6" id="KW-1185">Reference proteome</keyword>
<dbReference type="EMBL" id="MU253789">
    <property type="protein sequence ID" value="KAG9246887.1"/>
    <property type="molecule type" value="Genomic_DNA"/>
</dbReference>
<dbReference type="InterPro" id="IPR036380">
    <property type="entry name" value="Isochorismatase-like_sf"/>
</dbReference>
<dbReference type="InterPro" id="IPR004045">
    <property type="entry name" value="Glutathione_S-Trfase_N"/>
</dbReference>
<dbReference type="Pfam" id="PF24470">
    <property type="entry name" value="Thiored_Isochorism"/>
    <property type="match status" value="1"/>
</dbReference>
<dbReference type="CDD" id="cd00431">
    <property type="entry name" value="cysteine_hydrolases"/>
    <property type="match status" value="1"/>
</dbReference>
<comment type="caution">
    <text evidence="5">The sequence shown here is derived from an EMBL/GenBank/DDBJ whole genome shotgun (WGS) entry which is preliminary data.</text>
</comment>
<dbReference type="GO" id="GO:0006307">
    <property type="term" value="P:DNA alkylation repair"/>
    <property type="evidence" value="ECO:0007669"/>
    <property type="project" value="InterPro"/>
</dbReference>
<dbReference type="InterPro" id="IPR057088">
    <property type="entry name" value="GLRG_09195_Thiored"/>
</dbReference>
<sequence>MFEIDAKNLPIVRTRQALLAIDIQNDIVSADSLLRVDQPRNFLQNIIDLVPHFRKSDPVIWVRSTFESSRPVNEYHAESEKVITDRELSPKRRTKAERESLRRGQSRSSSLTLSQGPEGSGRVLEEHGNLLVDEEEYVDPISETFLTVEPGDTPQIVLQSSAGANIADVVLRSIYDKEDLDFYKSHYSAFKDGRLVQTLRSRFVTDLYICGALTNISIYATAVDAARHGYSITVISDCLGYRNKDRHDEALHQMIQFTGCDVVTSQELIRSLQEKERAILAPPPPNRNSRPRSRPKDSSLENLISSLNLKTTAATGGKPSDAVDPSRKPEPLKPDNENTSRDTQRDHAKTRMKVRRRTPETTFKEGEASSCTVARNQPVIEPSTKTALPETGASGYQILAADPNIGSSGNRTGTSAIMTTTARREEPQVNSTSDILCEGDTTIIENLLPDAGDIFEKVRDEVRWQKMSHQGGDVPRLVCVQGEVAEDGSLPIYRHPADESPPLLPFTTYVSKIRDEVEKRLGHAVNHVLIQFYRGGTDHITEHSDKTLDIMPDTYIANVSLGAQRTMAFRTKTSAKAKGDTEGVVAPRKSIRAPLTHNSMCKMGLVTNMRWLHGIRPDKRPDKEKSKTELAYNGGRISLTFRLIGTFLDMNQQIIWGQGATSKLRDTAHTVINGKTPEAEAMIKAFGVENRSTELTWKDVYGSGFDVLHISNSPKLFLSGDLVEDQRVKLLLAELGIDWTEGQLSSSFYWKDGTFHEDAPAIPEKLPVKFVDNDLSNSTVVGDIAILYYLDSVYLAPRNSPRPQIEIARMYTRVQQSITFLGKWRADPFNAKALYQEAESWDAYLTETPFLAGNTISVADFAVVPIIENIARNRGPTSTPRWTHLIKYFYRMREEPAFQKGPFPSQTPLLWLLSESGEP</sequence>
<feature type="compositionally biased region" description="Low complexity" evidence="2">
    <location>
        <begin position="106"/>
        <end position="116"/>
    </location>
</feature>
<feature type="region of interest" description="Disordered" evidence="2">
    <location>
        <begin position="73"/>
        <end position="123"/>
    </location>
</feature>
<feature type="region of interest" description="Disordered" evidence="2">
    <location>
        <begin position="276"/>
        <end position="372"/>
    </location>
</feature>
<proteinExistence type="inferred from homology"/>
<evidence type="ECO:0000259" key="4">
    <source>
        <dbReference type="PROSITE" id="PS51471"/>
    </source>
</evidence>
<dbReference type="SUPFAM" id="SSF51197">
    <property type="entry name" value="Clavaminate synthase-like"/>
    <property type="match status" value="1"/>
</dbReference>
<dbReference type="SUPFAM" id="SSF47616">
    <property type="entry name" value="GST C-terminal domain-like"/>
    <property type="match status" value="1"/>
</dbReference>
<reference evidence="5" key="1">
    <citation type="journal article" date="2021" name="IMA Fungus">
        <title>Genomic characterization of three marine fungi, including Emericellopsis atlantica sp. nov. with signatures of a generalist lifestyle and marine biomass degradation.</title>
        <authorList>
            <person name="Hagestad O.C."/>
            <person name="Hou L."/>
            <person name="Andersen J.H."/>
            <person name="Hansen E.H."/>
            <person name="Altermark B."/>
            <person name="Li C."/>
            <person name="Kuhnert E."/>
            <person name="Cox R.J."/>
            <person name="Crous P.W."/>
            <person name="Spatafora J.W."/>
            <person name="Lail K."/>
            <person name="Amirebrahimi M."/>
            <person name="Lipzen A."/>
            <person name="Pangilinan J."/>
            <person name="Andreopoulos W."/>
            <person name="Hayes R.D."/>
            <person name="Ng V."/>
            <person name="Grigoriev I.V."/>
            <person name="Jackson S.A."/>
            <person name="Sutton T.D.S."/>
            <person name="Dobson A.D.W."/>
            <person name="Rama T."/>
        </authorList>
    </citation>
    <scope>NUCLEOTIDE SEQUENCE</scope>
    <source>
        <strain evidence="5">TRa3180A</strain>
    </source>
</reference>
<accession>A0A9P7Z865</accession>
<dbReference type="PANTHER" id="PTHR31212">
    <property type="entry name" value="ALPHA-KETOGLUTARATE-DEPENDENT DIOXYGENASE ALKB HOMOLOG 3"/>
    <property type="match status" value="1"/>
</dbReference>
<feature type="compositionally biased region" description="Basic and acidic residues" evidence="2">
    <location>
        <begin position="357"/>
        <end position="367"/>
    </location>
</feature>
<evidence type="ECO:0000313" key="5">
    <source>
        <dbReference type="EMBL" id="KAG9246887.1"/>
    </source>
</evidence>
<dbReference type="PROSITE" id="PS50404">
    <property type="entry name" value="GST_NTER"/>
    <property type="match status" value="1"/>
</dbReference>
<dbReference type="Gene3D" id="2.60.120.590">
    <property type="entry name" value="Alpha-ketoglutarate-dependent dioxygenase AlkB-like"/>
    <property type="match status" value="1"/>
</dbReference>
<organism evidence="5 6">
    <name type="scientific">Calycina marina</name>
    <dbReference type="NCBI Taxonomy" id="1763456"/>
    <lineage>
        <taxon>Eukaryota</taxon>
        <taxon>Fungi</taxon>
        <taxon>Dikarya</taxon>
        <taxon>Ascomycota</taxon>
        <taxon>Pezizomycotina</taxon>
        <taxon>Leotiomycetes</taxon>
        <taxon>Helotiales</taxon>
        <taxon>Pezizellaceae</taxon>
        <taxon>Calycina</taxon>
    </lineage>
</organism>
<feature type="compositionally biased region" description="Basic and acidic residues" evidence="2">
    <location>
        <begin position="73"/>
        <end position="102"/>
    </location>
</feature>
<dbReference type="AlphaFoldDB" id="A0A9P7Z865"/>
<dbReference type="InterPro" id="IPR004046">
    <property type="entry name" value="GST_C"/>
</dbReference>
<dbReference type="InterPro" id="IPR036282">
    <property type="entry name" value="Glutathione-S-Trfase_C_sf"/>
</dbReference>
<evidence type="ECO:0000256" key="2">
    <source>
        <dbReference type="SAM" id="MobiDB-lite"/>
    </source>
</evidence>
<feature type="domain" description="GST N-terminal" evidence="3">
    <location>
        <begin position="712"/>
        <end position="798"/>
    </location>
</feature>
<comment type="similarity">
    <text evidence="1">Belongs to the isochorismatase family.</text>
</comment>